<evidence type="ECO:0000313" key="3">
    <source>
        <dbReference type="EnsemblPlants" id="KQJ87910"/>
    </source>
</evidence>
<organism evidence="2">
    <name type="scientific">Brachypodium distachyon</name>
    <name type="common">Purple false brome</name>
    <name type="synonym">Trachynia distachya</name>
    <dbReference type="NCBI Taxonomy" id="15368"/>
    <lineage>
        <taxon>Eukaryota</taxon>
        <taxon>Viridiplantae</taxon>
        <taxon>Streptophyta</taxon>
        <taxon>Embryophyta</taxon>
        <taxon>Tracheophyta</taxon>
        <taxon>Spermatophyta</taxon>
        <taxon>Magnoliopsida</taxon>
        <taxon>Liliopsida</taxon>
        <taxon>Poales</taxon>
        <taxon>Poaceae</taxon>
        <taxon>BOP clade</taxon>
        <taxon>Pooideae</taxon>
        <taxon>Stipodae</taxon>
        <taxon>Brachypodieae</taxon>
        <taxon>Brachypodium</taxon>
    </lineage>
</organism>
<reference evidence="2 3" key="1">
    <citation type="journal article" date="2010" name="Nature">
        <title>Genome sequencing and analysis of the model grass Brachypodium distachyon.</title>
        <authorList>
            <consortium name="International Brachypodium Initiative"/>
        </authorList>
    </citation>
    <scope>NUCLEOTIDE SEQUENCE [LARGE SCALE GENOMIC DNA]</scope>
    <source>
        <strain evidence="2 3">Bd21</strain>
    </source>
</reference>
<gene>
    <name evidence="2" type="ORF">BRADI_4g14181v3</name>
</gene>
<dbReference type="AlphaFoldDB" id="A0A0Q3EJP3"/>
<dbReference type="EMBL" id="CM000883">
    <property type="protein sequence ID" value="KQJ87910.1"/>
    <property type="molecule type" value="Genomic_DNA"/>
</dbReference>
<dbReference type="EnsemblPlants" id="KQJ87910">
    <property type="protein sequence ID" value="KQJ87910"/>
    <property type="gene ID" value="BRADI_4g14181v3"/>
</dbReference>
<evidence type="ECO:0000313" key="4">
    <source>
        <dbReference type="Proteomes" id="UP000008810"/>
    </source>
</evidence>
<feature type="compositionally biased region" description="Basic and acidic residues" evidence="1">
    <location>
        <begin position="90"/>
        <end position="102"/>
    </location>
</feature>
<proteinExistence type="predicted"/>
<accession>A0A0Q3EJP3</accession>
<evidence type="ECO:0000313" key="2">
    <source>
        <dbReference type="EMBL" id="KQJ87910.1"/>
    </source>
</evidence>
<feature type="region of interest" description="Disordered" evidence="1">
    <location>
        <begin position="79"/>
        <end position="107"/>
    </location>
</feature>
<feature type="region of interest" description="Disordered" evidence="1">
    <location>
        <begin position="18"/>
        <end position="43"/>
    </location>
</feature>
<dbReference type="Gramene" id="KQJ87910">
    <property type="protein sequence ID" value="KQJ87910"/>
    <property type="gene ID" value="BRADI_4g14181v3"/>
</dbReference>
<reference evidence="2" key="2">
    <citation type="submission" date="2017-06" db="EMBL/GenBank/DDBJ databases">
        <title>WGS assembly of Brachypodium distachyon.</title>
        <authorList>
            <consortium name="The International Brachypodium Initiative"/>
            <person name="Lucas S."/>
            <person name="Harmon-Smith M."/>
            <person name="Lail K."/>
            <person name="Tice H."/>
            <person name="Grimwood J."/>
            <person name="Bruce D."/>
            <person name="Barry K."/>
            <person name="Shu S."/>
            <person name="Lindquist E."/>
            <person name="Wang M."/>
            <person name="Pitluck S."/>
            <person name="Vogel J.P."/>
            <person name="Garvin D.F."/>
            <person name="Mockler T.C."/>
            <person name="Schmutz J."/>
            <person name="Rokhsar D."/>
            <person name="Bevan M.W."/>
        </authorList>
    </citation>
    <scope>NUCLEOTIDE SEQUENCE</scope>
    <source>
        <strain evidence="2">Bd21</strain>
    </source>
</reference>
<evidence type="ECO:0000256" key="1">
    <source>
        <dbReference type="SAM" id="MobiDB-lite"/>
    </source>
</evidence>
<dbReference type="InParanoid" id="A0A0Q3EJP3"/>
<reference evidence="3" key="3">
    <citation type="submission" date="2018-08" db="UniProtKB">
        <authorList>
            <consortium name="EnsemblPlants"/>
        </authorList>
    </citation>
    <scope>IDENTIFICATION</scope>
    <source>
        <strain evidence="3">cv. Bd21</strain>
    </source>
</reference>
<protein>
    <submittedName>
        <fullName evidence="2 3">Uncharacterized protein</fullName>
    </submittedName>
</protein>
<dbReference type="Proteomes" id="UP000008810">
    <property type="component" value="Chromosome 4"/>
</dbReference>
<sequence length="150" mass="15545">MRGWKQSNSLSTIGAFTMSTEKSSRRSQHFVAWSRQATESEAGTEVGLEAGDAGGYGHGGDLARGVQLLVRVSGDHGQDLVGGDGLGTAEEGHGPAGEKEEAVGGDGRWRIRRRRAAAARPLGLDLACSGVGVRGGEGTGTEEKTIRADI</sequence>
<name>A0A0Q3EJP3_BRADI</name>
<keyword evidence="4" id="KW-1185">Reference proteome</keyword>